<dbReference type="InterPro" id="IPR020894">
    <property type="entry name" value="Cadherin_CS"/>
</dbReference>
<feature type="signal peptide" evidence="12">
    <location>
        <begin position="1"/>
        <end position="16"/>
    </location>
</feature>
<protein>
    <submittedName>
        <fullName evidence="14">Protocadherin 18</fullName>
    </submittedName>
</protein>
<evidence type="ECO:0000256" key="3">
    <source>
        <dbReference type="ARBA" id="ARBA00022737"/>
    </source>
</evidence>
<keyword evidence="7 11" id="KW-0472">Membrane</keyword>
<evidence type="ECO:0000313" key="14">
    <source>
        <dbReference type="EMBL" id="KAL5105568.1"/>
    </source>
</evidence>
<name>A0ABR4Q7Q9_9CEST</name>
<accession>A0ABR4Q7Q9</accession>
<evidence type="ECO:0000256" key="11">
    <source>
        <dbReference type="SAM" id="Phobius"/>
    </source>
</evidence>
<feature type="domain" description="Cadherin" evidence="13">
    <location>
        <begin position="458"/>
        <end position="583"/>
    </location>
</feature>
<keyword evidence="5" id="KW-0130">Cell adhesion</keyword>
<evidence type="ECO:0000256" key="9">
    <source>
        <dbReference type="PROSITE-ProRule" id="PRU00043"/>
    </source>
</evidence>
<keyword evidence="15" id="KW-1185">Reference proteome</keyword>
<organism evidence="14 15">
    <name type="scientific">Taenia crassiceps</name>
    <dbReference type="NCBI Taxonomy" id="6207"/>
    <lineage>
        <taxon>Eukaryota</taxon>
        <taxon>Metazoa</taxon>
        <taxon>Spiralia</taxon>
        <taxon>Lophotrochozoa</taxon>
        <taxon>Platyhelminthes</taxon>
        <taxon>Cestoda</taxon>
        <taxon>Eucestoda</taxon>
        <taxon>Cyclophyllidea</taxon>
        <taxon>Taeniidae</taxon>
        <taxon>Taenia</taxon>
    </lineage>
</organism>
<dbReference type="Proteomes" id="UP001651158">
    <property type="component" value="Unassembled WGS sequence"/>
</dbReference>
<dbReference type="InterPro" id="IPR002126">
    <property type="entry name" value="Cadherin-like_dom"/>
</dbReference>
<dbReference type="Pfam" id="PF00028">
    <property type="entry name" value="Cadherin"/>
    <property type="match status" value="3"/>
</dbReference>
<keyword evidence="4 9" id="KW-0106">Calcium</keyword>
<sequence>MLRSLAVLLYLTAVHASSQISTDFEIHEETEVNSTIGSLRDAVPAYSGAKAAFICTCDFFDVNSQSGEVKVKTVLDRESLCQKHKQCCGTVNCTLTESVCVINAQTRSTMATVQLRVKVKDINDNKPVFASPIQRVSIPENSEVGKSIGLRPATDADVDPRNKVTRYQWSEATETFSLDQANLPAIRLRLNSPVDREVRSNYSGVLSACDIHSCTSTDVVIEIKDVNDNLPLFYEMQYRLEIPESLAVGSNILHLNATDADSAENARIFYSFREPVDPDLLDTFEIVANTGEIRLRRPLDAKIRSSYSFKVVACDTVASECSSNPPSNVDVEVLVKDVNDNRPIIEIVPAGESVSSSDDLVVPENYPPGQIAVVRVKDADIGDNSRTTCDLDSHGTFELSHNAPDLYSLRTLRSFDFEQESVLTTIIRCRDFGSPSLSSTRTLTLRILDVNEYPPEFQMRVFKASVSENSPPGIEIITLNAVDRDGQSELRYSLAPPLQPGAGEDLYAVESLSNFETLGVNAHFDLDPKSGVLRTSRVQLDREVLERVTLVVTVTDALTKPIFTATTTVSIEVLDENDNSPVFVNPPANTGFPFHQDDFQSHAFTVRENAPRYTRLSGRLEARDPDAGQNGQLQFSLRSVWALKSLGGSVSHRGGGTGGSIFDDLGGTSPGRQLVEQRIFQITSDGSIETLVEFDRELVAMYLLNVAVRDNGSQPLATSTSLLVRILDENDNAPEWTFPTESARQINITTANPPGSLVARLQAFDVDADDAGKVEFQVLDLNGQPMPPVSISRGLYNVPAQPSQPTSAVAQEELMGYRTGPFYLNGSTGEILVADRLVPLNFKIRLRAVDCGQTQRLFTDTWMAINVKMDPNEFGGFLGGGRAGALNVTIILVMIAVTAIISLLLIIAIVCVRRKPARTVVSNGTAVEPEGRVVTYSPGSPFLITDPSKEALTTNTWTGSSKDFYPPLSGGLPVDENGRSTGGISYGSPLLGSDKTSVFCGVPPQGSIYTPLEPNGDIISGTLPMHTFGTMSRNPRQVGVLGSVHGSTTGIRMAGSLQYDADSGDSGRGPSEDGNQLMMLENQRVFPPHAGYPYATCAGYRSASRMSYGPRSASAMGVPTNGCISGGGMMNASSRPFIHDPHNNGDNCSCYVEEQQQPPQSPSTAYGDYMDTGSSFGVQRSPLVGYRISHLSPAPQRYTPGAGETTISASISSLPRSRAPSRSTVTFQSPSIQQQQQLQPIKLDLRGPVEMDAGEAVISNLPPRPTPRVINNLDNNDVGG</sequence>
<keyword evidence="8" id="KW-0325">Glycoprotein</keyword>
<dbReference type="InterPro" id="IPR013164">
    <property type="entry name" value="Cadherin_N"/>
</dbReference>
<dbReference type="SMART" id="SM00112">
    <property type="entry name" value="CA"/>
    <property type="match status" value="6"/>
</dbReference>
<dbReference type="PROSITE" id="PS50268">
    <property type="entry name" value="CADHERIN_2"/>
    <property type="match status" value="6"/>
</dbReference>
<gene>
    <name evidence="14" type="ORF">TcWFU_009016</name>
</gene>
<feature type="domain" description="Cadherin" evidence="13">
    <location>
        <begin position="234"/>
        <end position="345"/>
    </location>
</feature>
<keyword evidence="3" id="KW-0677">Repeat</keyword>
<reference evidence="14 15" key="1">
    <citation type="journal article" date="2022" name="Front. Cell. Infect. Microbiol.">
        <title>The Genomes of Two Strains of Taenia crassiceps the Animal Model for the Study of Human Cysticercosis.</title>
        <authorList>
            <person name="Bobes R.J."/>
            <person name="Estrada K."/>
            <person name="Rios-Valencia D.G."/>
            <person name="Calderon-Gallegos A."/>
            <person name="de la Torre P."/>
            <person name="Carrero J.C."/>
            <person name="Sanchez-Flores A."/>
            <person name="Laclette J.P."/>
        </authorList>
    </citation>
    <scope>NUCLEOTIDE SEQUENCE [LARGE SCALE GENOMIC DNA]</scope>
    <source>
        <strain evidence="14">WFUcys</strain>
    </source>
</reference>
<evidence type="ECO:0000256" key="12">
    <source>
        <dbReference type="SAM" id="SignalP"/>
    </source>
</evidence>
<evidence type="ECO:0000256" key="4">
    <source>
        <dbReference type="ARBA" id="ARBA00022837"/>
    </source>
</evidence>
<feature type="chain" id="PRO_5046580363" evidence="12">
    <location>
        <begin position="17"/>
        <end position="1280"/>
    </location>
</feature>
<dbReference type="Pfam" id="PF08266">
    <property type="entry name" value="Cadherin_2"/>
    <property type="match status" value="1"/>
</dbReference>
<feature type="domain" description="Cadherin" evidence="13">
    <location>
        <begin position="130"/>
        <end position="233"/>
    </location>
</feature>
<feature type="transmembrane region" description="Helical" evidence="11">
    <location>
        <begin position="890"/>
        <end position="912"/>
    </location>
</feature>
<dbReference type="PANTHER" id="PTHR24028:SF146">
    <property type="entry name" value="CADHERIN 96CB, ISOFORM D-RELATED"/>
    <property type="match status" value="1"/>
</dbReference>
<feature type="domain" description="Cadherin" evidence="13">
    <location>
        <begin position="60"/>
        <end position="129"/>
    </location>
</feature>
<dbReference type="InterPro" id="IPR050174">
    <property type="entry name" value="Protocadherin/Cadherin-CA"/>
</dbReference>
<feature type="region of interest" description="Disordered" evidence="10">
    <location>
        <begin position="1260"/>
        <end position="1280"/>
    </location>
</feature>
<evidence type="ECO:0000256" key="6">
    <source>
        <dbReference type="ARBA" id="ARBA00022989"/>
    </source>
</evidence>
<evidence type="ECO:0000256" key="1">
    <source>
        <dbReference type="ARBA" id="ARBA00004167"/>
    </source>
</evidence>
<proteinExistence type="predicted"/>
<evidence type="ECO:0000256" key="2">
    <source>
        <dbReference type="ARBA" id="ARBA00022692"/>
    </source>
</evidence>
<keyword evidence="12" id="KW-0732">Signal</keyword>
<evidence type="ECO:0000256" key="8">
    <source>
        <dbReference type="ARBA" id="ARBA00023180"/>
    </source>
</evidence>
<evidence type="ECO:0000256" key="5">
    <source>
        <dbReference type="ARBA" id="ARBA00022889"/>
    </source>
</evidence>
<evidence type="ECO:0000256" key="7">
    <source>
        <dbReference type="ARBA" id="ARBA00023136"/>
    </source>
</evidence>
<evidence type="ECO:0000313" key="15">
    <source>
        <dbReference type="Proteomes" id="UP001651158"/>
    </source>
</evidence>
<dbReference type="PRINTS" id="PR00205">
    <property type="entry name" value="CADHERIN"/>
</dbReference>
<evidence type="ECO:0000259" key="13">
    <source>
        <dbReference type="PROSITE" id="PS50268"/>
    </source>
</evidence>
<dbReference type="SUPFAM" id="SSF49313">
    <property type="entry name" value="Cadherin-like"/>
    <property type="match status" value="6"/>
</dbReference>
<dbReference type="PROSITE" id="PS00232">
    <property type="entry name" value="CADHERIN_1"/>
    <property type="match status" value="3"/>
</dbReference>
<evidence type="ECO:0000256" key="10">
    <source>
        <dbReference type="SAM" id="MobiDB-lite"/>
    </source>
</evidence>
<comment type="subcellular location">
    <subcellularLocation>
        <location evidence="1">Membrane</location>
        <topology evidence="1">Single-pass membrane protein</topology>
    </subcellularLocation>
</comment>
<feature type="domain" description="Cadherin" evidence="13">
    <location>
        <begin position="354"/>
        <end position="457"/>
    </location>
</feature>
<keyword evidence="2 11" id="KW-0812">Transmembrane</keyword>
<dbReference type="PANTHER" id="PTHR24028">
    <property type="entry name" value="CADHERIN-87A"/>
    <property type="match status" value="1"/>
</dbReference>
<comment type="caution">
    <text evidence="14">The sequence shown here is derived from an EMBL/GenBank/DDBJ whole genome shotgun (WGS) entry which is preliminary data.</text>
</comment>
<feature type="domain" description="Cadherin" evidence="13">
    <location>
        <begin position="598"/>
        <end position="736"/>
    </location>
</feature>
<dbReference type="InterPro" id="IPR015919">
    <property type="entry name" value="Cadherin-like_sf"/>
</dbReference>
<dbReference type="Gene3D" id="2.60.40.60">
    <property type="entry name" value="Cadherins"/>
    <property type="match status" value="7"/>
</dbReference>
<dbReference type="EMBL" id="JAKROA010000008">
    <property type="protein sequence ID" value="KAL5105568.1"/>
    <property type="molecule type" value="Genomic_DNA"/>
</dbReference>
<keyword evidence="6 11" id="KW-1133">Transmembrane helix</keyword>
<dbReference type="CDD" id="cd11304">
    <property type="entry name" value="Cadherin_repeat"/>
    <property type="match status" value="6"/>
</dbReference>